<proteinExistence type="predicted"/>
<organism evidence="1 2">
    <name type="scientific">Methanosalsum zhilinae (strain DSM 4017 / NBRC 107636 / OCM 62 / WeN5)</name>
    <name type="common">Methanohalophilus zhilinae</name>
    <dbReference type="NCBI Taxonomy" id="679901"/>
    <lineage>
        <taxon>Archaea</taxon>
        <taxon>Methanobacteriati</taxon>
        <taxon>Methanobacteriota</taxon>
        <taxon>Stenosarchaea group</taxon>
        <taxon>Methanomicrobia</taxon>
        <taxon>Methanosarcinales</taxon>
        <taxon>Methanosarcinaceae</taxon>
        <taxon>Methanosalsum</taxon>
    </lineage>
</organism>
<sequence length="48" mass="5625">MNKIVENRKKCPFLSPTEKDTEGDFCLKAKCIWYSENGNKCNINEQKE</sequence>
<gene>
    <name evidence="1" type="ordered locus">Mzhil_0836</name>
</gene>
<name>F7XL00_METZD</name>
<reference evidence="1" key="1">
    <citation type="submission" date="2010-07" db="EMBL/GenBank/DDBJ databases">
        <title>The complete genome of Methanosalsum zhilinae DSM 4017.</title>
        <authorList>
            <consortium name="US DOE Joint Genome Institute (JGI-PGF)"/>
            <person name="Lucas S."/>
            <person name="Copeland A."/>
            <person name="Lapidus A."/>
            <person name="Glavina del Rio T."/>
            <person name="Dalin E."/>
            <person name="Tice H."/>
            <person name="Bruce D."/>
            <person name="Goodwin L."/>
            <person name="Pitluck S."/>
            <person name="Kyrpides N."/>
            <person name="Mavromatis K."/>
            <person name="Ovchinnikova G."/>
            <person name="Daligault H."/>
            <person name="Detter J.C."/>
            <person name="Han C."/>
            <person name="Tapia R."/>
            <person name="Larimer F."/>
            <person name="Land M."/>
            <person name="Hauser L."/>
            <person name="Markowitz V."/>
            <person name="Cheng J.-F."/>
            <person name="Hugenholtz P."/>
            <person name="Woyke T."/>
            <person name="Wu D."/>
            <person name="Spring S."/>
            <person name="Schueler E."/>
            <person name="Brambilla E."/>
            <person name="Klenk H.-P."/>
            <person name="Eisen J.A."/>
        </authorList>
    </citation>
    <scope>NUCLEOTIDE SEQUENCE</scope>
    <source>
        <strain evidence="1">DSM 4017</strain>
    </source>
</reference>
<accession>F7XL00</accession>
<dbReference type="Proteomes" id="UP000006622">
    <property type="component" value="Chromosome"/>
</dbReference>
<evidence type="ECO:0000313" key="2">
    <source>
        <dbReference type="Proteomes" id="UP000006622"/>
    </source>
</evidence>
<keyword evidence="2" id="KW-1185">Reference proteome</keyword>
<dbReference type="KEGG" id="mzh:Mzhil_0836"/>
<evidence type="ECO:0000313" key="1">
    <source>
        <dbReference type="EMBL" id="AEH60698.1"/>
    </source>
</evidence>
<dbReference type="RefSeq" id="WP_013898137.1">
    <property type="nucleotide sequence ID" value="NC_015676.1"/>
</dbReference>
<dbReference type="AlphaFoldDB" id="F7XL00"/>
<dbReference type="EMBL" id="CP002101">
    <property type="protein sequence ID" value="AEH60698.1"/>
    <property type="molecule type" value="Genomic_DNA"/>
</dbReference>
<dbReference type="HOGENOM" id="CLU_3148043_0_0_2"/>
<dbReference type="GeneID" id="43327278"/>
<protein>
    <submittedName>
        <fullName evidence="1">Uncharacterized protein</fullName>
    </submittedName>
</protein>